<feature type="transmembrane region" description="Helical" evidence="5">
    <location>
        <begin position="6"/>
        <end position="25"/>
    </location>
</feature>
<comment type="subcellular location">
    <subcellularLocation>
        <location evidence="1">Membrane</location>
        <topology evidence="1">Multi-pass membrane protein</topology>
    </subcellularLocation>
</comment>
<evidence type="ECO:0000256" key="1">
    <source>
        <dbReference type="ARBA" id="ARBA00004141"/>
    </source>
</evidence>
<dbReference type="InterPro" id="IPR032808">
    <property type="entry name" value="DoxX"/>
</dbReference>
<keyword evidence="7" id="KW-1185">Reference proteome</keyword>
<dbReference type="RefSeq" id="WP_148404264.1">
    <property type="nucleotide sequence ID" value="NZ_VSKK01000003.1"/>
</dbReference>
<feature type="transmembrane region" description="Helical" evidence="5">
    <location>
        <begin position="54"/>
        <end position="74"/>
    </location>
</feature>
<keyword evidence="2 5" id="KW-0812">Transmembrane</keyword>
<protein>
    <submittedName>
        <fullName evidence="6">DoxX family protein</fullName>
    </submittedName>
</protein>
<feature type="transmembrane region" description="Helical" evidence="5">
    <location>
        <begin position="105"/>
        <end position="124"/>
    </location>
</feature>
<keyword evidence="3 5" id="KW-1133">Transmembrane helix</keyword>
<evidence type="ECO:0000256" key="2">
    <source>
        <dbReference type="ARBA" id="ARBA00022692"/>
    </source>
</evidence>
<dbReference type="AlphaFoldDB" id="A0A5D0R5V0"/>
<evidence type="ECO:0000313" key="7">
    <source>
        <dbReference type="Proteomes" id="UP000323720"/>
    </source>
</evidence>
<organism evidence="6 7">
    <name type="scientific">Bizionia myxarmorum</name>
    <dbReference type="NCBI Taxonomy" id="291186"/>
    <lineage>
        <taxon>Bacteria</taxon>
        <taxon>Pseudomonadati</taxon>
        <taxon>Bacteroidota</taxon>
        <taxon>Flavobacteriia</taxon>
        <taxon>Flavobacteriales</taxon>
        <taxon>Flavobacteriaceae</taxon>
        <taxon>Bizionia</taxon>
    </lineage>
</organism>
<comment type="caution">
    <text evidence="6">The sequence shown here is derived from an EMBL/GenBank/DDBJ whole genome shotgun (WGS) entry which is preliminary data.</text>
</comment>
<dbReference type="EMBL" id="VSKK01000003">
    <property type="protein sequence ID" value="TYB76285.1"/>
    <property type="molecule type" value="Genomic_DNA"/>
</dbReference>
<proteinExistence type="predicted"/>
<feature type="transmembrane region" description="Helical" evidence="5">
    <location>
        <begin position="80"/>
        <end position="98"/>
    </location>
</feature>
<accession>A0A5D0R5V0</accession>
<reference evidence="6 7" key="1">
    <citation type="submission" date="2019-08" db="EMBL/GenBank/DDBJ databases">
        <title>Genomes of Antarctic Bizionia species.</title>
        <authorList>
            <person name="Bowman J.P."/>
        </authorList>
    </citation>
    <scope>NUCLEOTIDE SEQUENCE [LARGE SCALE GENOMIC DNA]</scope>
    <source>
        <strain evidence="6 7">ADA-4</strain>
    </source>
</reference>
<gene>
    <name evidence="6" type="ORF">ES674_11890</name>
</gene>
<evidence type="ECO:0000256" key="3">
    <source>
        <dbReference type="ARBA" id="ARBA00022989"/>
    </source>
</evidence>
<dbReference type="Proteomes" id="UP000323720">
    <property type="component" value="Unassembled WGS sequence"/>
</dbReference>
<keyword evidence="4 5" id="KW-0472">Membrane</keyword>
<dbReference type="Pfam" id="PF13564">
    <property type="entry name" value="DoxX_2"/>
    <property type="match status" value="1"/>
</dbReference>
<sequence>MDYIDYIIIALKLIVGLSILNVWLIQPTKPTKWRGGNAQTIVEEFKVYGLSKNFCYVIGFLKVSLALILLASILFDFLNLIGSIGLSILLLGSIIMHIKVKDPLYKSFPAFLFIILNLIIIFFTI</sequence>
<name>A0A5D0R5V0_9FLAO</name>
<dbReference type="OrthoDB" id="1493324at2"/>
<evidence type="ECO:0000256" key="4">
    <source>
        <dbReference type="ARBA" id="ARBA00023136"/>
    </source>
</evidence>
<evidence type="ECO:0000313" key="6">
    <source>
        <dbReference type="EMBL" id="TYB76285.1"/>
    </source>
</evidence>
<dbReference type="GO" id="GO:0016020">
    <property type="term" value="C:membrane"/>
    <property type="evidence" value="ECO:0007669"/>
    <property type="project" value="UniProtKB-SubCell"/>
</dbReference>
<evidence type="ECO:0000256" key="5">
    <source>
        <dbReference type="SAM" id="Phobius"/>
    </source>
</evidence>